<gene>
    <name evidence="9" type="ORF">SYV04_27355</name>
</gene>
<organism evidence="9 10">
    <name type="scientific">Hyalangium rubrum</name>
    <dbReference type="NCBI Taxonomy" id="3103134"/>
    <lineage>
        <taxon>Bacteria</taxon>
        <taxon>Pseudomonadati</taxon>
        <taxon>Myxococcota</taxon>
        <taxon>Myxococcia</taxon>
        <taxon>Myxococcales</taxon>
        <taxon>Cystobacterineae</taxon>
        <taxon>Archangiaceae</taxon>
        <taxon>Hyalangium</taxon>
    </lineage>
</organism>
<keyword evidence="4 5" id="KW-0413">Isomerase</keyword>
<dbReference type="EC" id="5.2.1.8" evidence="6"/>
<evidence type="ECO:0000259" key="8">
    <source>
        <dbReference type="PROSITE" id="PS50059"/>
    </source>
</evidence>
<evidence type="ECO:0000256" key="5">
    <source>
        <dbReference type="PROSITE-ProRule" id="PRU00277"/>
    </source>
</evidence>
<dbReference type="InterPro" id="IPR036944">
    <property type="entry name" value="PPIase_FKBP_N_sf"/>
</dbReference>
<dbReference type="Pfam" id="PF01346">
    <property type="entry name" value="FKBP_N"/>
    <property type="match status" value="1"/>
</dbReference>
<sequence>MRKLWVLAVALAVAGCQKPTENKSAEGGANTGATTTGTSTGAATGAAGDPQTEDQKTLYALGLSIGRSVAVFGLSPQELDFVKAGITAEVTGQKAAVEIATYGPKIQTLAVNRQSAKASAEKEKGKAFLEQAAKEPGAVKTESGLIYKETQAGTGAAPTPTDIVRVHYKGTLIDGKEFDSSFKRNEPATFPLNGVIRCWTEGLQKMKVGGKARLVCPSEIAYGDRGAPPDIPGGATLIFEVELLEATKNPSPTPPMIPMNTPGVPQGVKPGSPPPGGQKAPPPTK</sequence>
<feature type="region of interest" description="Disordered" evidence="7">
    <location>
        <begin position="248"/>
        <end position="285"/>
    </location>
</feature>
<evidence type="ECO:0000256" key="2">
    <source>
        <dbReference type="ARBA" id="ARBA00006577"/>
    </source>
</evidence>
<evidence type="ECO:0000256" key="4">
    <source>
        <dbReference type="ARBA" id="ARBA00023235"/>
    </source>
</evidence>
<feature type="compositionally biased region" description="Low complexity" evidence="7">
    <location>
        <begin position="25"/>
        <end position="48"/>
    </location>
</feature>
<dbReference type="PROSITE" id="PS50059">
    <property type="entry name" value="FKBP_PPIASE"/>
    <property type="match status" value="1"/>
</dbReference>
<evidence type="ECO:0000256" key="6">
    <source>
        <dbReference type="RuleBase" id="RU003915"/>
    </source>
</evidence>
<dbReference type="PANTHER" id="PTHR43811:SF19">
    <property type="entry name" value="39 KDA FK506-BINDING NUCLEAR PROTEIN"/>
    <property type="match status" value="1"/>
</dbReference>
<protein>
    <recommendedName>
        <fullName evidence="6">Peptidyl-prolyl cis-trans isomerase</fullName>
        <ecNumber evidence="6">5.2.1.8</ecNumber>
    </recommendedName>
</protein>
<evidence type="ECO:0000256" key="3">
    <source>
        <dbReference type="ARBA" id="ARBA00023110"/>
    </source>
</evidence>
<dbReference type="Gene3D" id="3.10.50.40">
    <property type="match status" value="1"/>
</dbReference>
<dbReference type="Pfam" id="PF00254">
    <property type="entry name" value="FKBP_C"/>
    <property type="match status" value="1"/>
</dbReference>
<evidence type="ECO:0000256" key="1">
    <source>
        <dbReference type="ARBA" id="ARBA00000971"/>
    </source>
</evidence>
<feature type="region of interest" description="Disordered" evidence="7">
    <location>
        <begin position="20"/>
        <end position="51"/>
    </location>
</feature>
<dbReference type="SUPFAM" id="SSF54534">
    <property type="entry name" value="FKBP-like"/>
    <property type="match status" value="1"/>
</dbReference>
<dbReference type="RefSeq" id="WP_321548865.1">
    <property type="nucleotide sequence ID" value="NZ_JAXIVS010000010.1"/>
</dbReference>
<dbReference type="Proteomes" id="UP001291309">
    <property type="component" value="Unassembled WGS sequence"/>
</dbReference>
<proteinExistence type="inferred from homology"/>
<comment type="catalytic activity">
    <reaction evidence="1 5 6">
        <text>[protein]-peptidylproline (omega=180) = [protein]-peptidylproline (omega=0)</text>
        <dbReference type="Rhea" id="RHEA:16237"/>
        <dbReference type="Rhea" id="RHEA-COMP:10747"/>
        <dbReference type="Rhea" id="RHEA-COMP:10748"/>
        <dbReference type="ChEBI" id="CHEBI:83833"/>
        <dbReference type="ChEBI" id="CHEBI:83834"/>
        <dbReference type="EC" id="5.2.1.8"/>
    </reaction>
</comment>
<dbReference type="Gene3D" id="1.10.287.460">
    <property type="entry name" value="Peptidyl-prolyl cis-trans isomerase, FKBP-type, N-terminal domain"/>
    <property type="match status" value="1"/>
</dbReference>
<reference evidence="9 10" key="1">
    <citation type="submission" date="2023-12" db="EMBL/GenBank/DDBJ databases">
        <title>the genome sequence of Hyalangium sp. s54d21.</title>
        <authorList>
            <person name="Zhang X."/>
        </authorList>
    </citation>
    <scope>NUCLEOTIDE SEQUENCE [LARGE SCALE GENOMIC DNA]</scope>
    <source>
        <strain evidence="10">s54d21</strain>
    </source>
</reference>
<keyword evidence="3 5" id="KW-0697">Rotamase</keyword>
<dbReference type="PROSITE" id="PS51257">
    <property type="entry name" value="PROKAR_LIPOPROTEIN"/>
    <property type="match status" value="1"/>
</dbReference>
<evidence type="ECO:0000313" key="9">
    <source>
        <dbReference type="EMBL" id="MDY7230143.1"/>
    </source>
</evidence>
<dbReference type="InterPro" id="IPR001179">
    <property type="entry name" value="PPIase_FKBP_dom"/>
</dbReference>
<name>A0ABU5HBE1_9BACT</name>
<evidence type="ECO:0000256" key="7">
    <source>
        <dbReference type="SAM" id="MobiDB-lite"/>
    </source>
</evidence>
<accession>A0ABU5HBE1</accession>
<feature type="compositionally biased region" description="Pro residues" evidence="7">
    <location>
        <begin position="271"/>
        <end position="285"/>
    </location>
</feature>
<dbReference type="InterPro" id="IPR046357">
    <property type="entry name" value="PPIase_dom_sf"/>
</dbReference>
<comment type="similarity">
    <text evidence="2 6">Belongs to the FKBP-type PPIase family.</text>
</comment>
<comment type="caution">
    <text evidence="9">The sequence shown here is derived from an EMBL/GenBank/DDBJ whole genome shotgun (WGS) entry which is preliminary data.</text>
</comment>
<dbReference type="EMBL" id="JAXIVS010000010">
    <property type="protein sequence ID" value="MDY7230143.1"/>
    <property type="molecule type" value="Genomic_DNA"/>
</dbReference>
<keyword evidence="10" id="KW-1185">Reference proteome</keyword>
<dbReference type="GO" id="GO:0003755">
    <property type="term" value="F:peptidyl-prolyl cis-trans isomerase activity"/>
    <property type="evidence" value="ECO:0007669"/>
    <property type="project" value="UniProtKB-EC"/>
</dbReference>
<evidence type="ECO:0000313" key="10">
    <source>
        <dbReference type="Proteomes" id="UP001291309"/>
    </source>
</evidence>
<dbReference type="InterPro" id="IPR000774">
    <property type="entry name" value="PPIase_FKBP_N"/>
</dbReference>
<dbReference type="PANTHER" id="PTHR43811">
    <property type="entry name" value="FKBP-TYPE PEPTIDYL-PROLYL CIS-TRANS ISOMERASE FKPA"/>
    <property type="match status" value="1"/>
</dbReference>
<feature type="domain" description="PPIase FKBP-type" evidence="8">
    <location>
        <begin position="161"/>
        <end position="247"/>
    </location>
</feature>